<dbReference type="RefSeq" id="WP_183665592.1">
    <property type="nucleotide sequence ID" value="NZ_JACHXN010000040.1"/>
</dbReference>
<dbReference type="SMART" id="SM00062">
    <property type="entry name" value="PBPb"/>
    <property type="match status" value="1"/>
</dbReference>
<name>A0A839UIZ0_9HYPH</name>
<dbReference type="Proteomes" id="UP000554520">
    <property type="component" value="Unassembled WGS sequence"/>
</dbReference>
<evidence type="ECO:0000313" key="6">
    <source>
        <dbReference type="EMBL" id="MBB3149723.1"/>
    </source>
</evidence>
<feature type="signal peptide" evidence="4">
    <location>
        <begin position="1"/>
        <end position="27"/>
    </location>
</feature>
<accession>A0A839UIZ0</accession>
<comment type="subcellular location">
    <subcellularLocation>
        <location evidence="1">Periplasm</location>
    </subcellularLocation>
</comment>
<evidence type="ECO:0000256" key="2">
    <source>
        <dbReference type="ARBA" id="ARBA00010742"/>
    </source>
</evidence>
<keyword evidence="7" id="KW-1185">Reference proteome</keyword>
<feature type="chain" id="PRO_5032858824" evidence="4">
    <location>
        <begin position="28"/>
        <end position="350"/>
    </location>
</feature>
<keyword evidence="3 4" id="KW-0732">Signal</keyword>
<gene>
    <name evidence="6" type="ORF">FHS21_006177</name>
</gene>
<evidence type="ECO:0000313" key="7">
    <source>
        <dbReference type="Proteomes" id="UP000554520"/>
    </source>
</evidence>
<reference evidence="6 7" key="1">
    <citation type="submission" date="2020-08" db="EMBL/GenBank/DDBJ databases">
        <title>Genomic Encyclopedia of Type Strains, Phase III (KMG-III): the genomes of soil and plant-associated and newly described type strains.</title>
        <authorList>
            <person name="Whitman W."/>
        </authorList>
    </citation>
    <scope>NUCLEOTIDE SEQUENCE [LARGE SCALE GENOMIC DNA]</scope>
    <source>
        <strain evidence="6 7">CECT 7015</strain>
    </source>
</reference>
<evidence type="ECO:0000256" key="4">
    <source>
        <dbReference type="SAM" id="SignalP"/>
    </source>
</evidence>
<dbReference type="PANTHER" id="PTHR30024:SF47">
    <property type="entry name" value="TAURINE-BINDING PERIPLASMIC PROTEIN"/>
    <property type="match status" value="1"/>
</dbReference>
<dbReference type="InterPro" id="IPR001638">
    <property type="entry name" value="Solute-binding_3/MltF_N"/>
</dbReference>
<dbReference type="GO" id="GO:0042597">
    <property type="term" value="C:periplasmic space"/>
    <property type="evidence" value="ECO:0007669"/>
    <property type="project" value="UniProtKB-SubCell"/>
</dbReference>
<dbReference type="PANTHER" id="PTHR30024">
    <property type="entry name" value="ALIPHATIC SULFONATES-BINDING PROTEIN-RELATED"/>
    <property type="match status" value="1"/>
</dbReference>
<comment type="caution">
    <text evidence="6">The sequence shown here is derived from an EMBL/GenBank/DDBJ whole genome shotgun (WGS) entry which is preliminary data.</text>
</comment>
<dbReference type="EMBL" id="JACHXN010000040">
    <property type="protein sequence ID" value="MBB3149723.1"/>
    <property type="molecule type" value="Genomic_DNA"/>
</dbReference>
<organism evidence="6 7">
    <name type="scientific">Phyllobacterium trifolii</name>
    <dbReference type="NCBI Taxonomy" id="300193"/>
    <lineage>
        <taxon>Bacteria</taxon>
        <taxon>Pseudomonadati</taxon>
        <taxon>Pseudomonadota</taxon>
        <taxon>Alphaproteobacteria</taxon>
        <taxon>Hyphomicrobiales</taxon>
        <taxon>Phyllobacteriaceae</taxon>
        <taxon>Phyllobacterium</taxon>
    </lineage>
</organism>
<dbReference type="AlphaFoldDB" id="A0A839UIZ0"/>
<comment type="similarity">
    <text evidence="2">Belongs to the bacterial solute-binding protein SsuA/TauA family.</text>
</comment>
<evidence type="ECO:0000256" key="1">
    <source>
        <dbReference type="ARBA" id="ARBA00004418"/>
    </source>
</evidence>
<proteinExistence type="inferred from homology"/>
<protein>
    <submittedName>
        <fullName evidence="6">NitT/TauT family transport system substrate-binding protein</fullName>
    </submittedName>
</protein>
<dbReference type="Gene3D" id="3.40.190.10">
    <property type="entry name" value="Periplasmic binding protein-like II"/>
    <property type="match status" value="2"/>
</dbReference>
<evidence type="ECO:0000256" key="3">
    <source>
        <dbReference type="ARBA" id="ARBA00022729"/>
    </source>
</evidence>
<sequence length="350" mass="37449">MIEKVNRTILLVCSLLIMFSTTSAARAADVVKVGTVASTGEFILNVAQGKGYFEEEGIEPAYTFFDSAAKAIAPLGTGQIDVAGGAVSAGLFNAIERDIAIGIIADRTSVAPGFGFHGIVVRKDLAGTEVKSIADLKGRKIAIVARGSSTESILNEAMKSAGLAYKDVEVVYLPFPQQAAALASKAVDAVIATEPYLTPMLNQNLGVLLASTDTYYPNAQIGELMFSENFASTRKDVGVRFAKAYIRAIRDFRSAFGPEGRLDGPGSDEIVALIMKYSGTKDEKLLRSIKLPAVNIDGRVNSESIQKDWQFFKDQGLIKGGVTPDKIIDNSFVEEALKELGPAQKNPGWE</sequence>
<dbReference type="SUPFAM" id="SSF53850">
    <property type="entry name" value="Periplasmic binding protein-like II"/>
    <property type="match status" value="1"/>
</dbReference>
<dbReference type="Pfam" id="PF13379">
    <property type="entry name" value="NMT1_2"/>
    <property type="match status" value="1"/>
</dbReference>
<evidence type="ECO:0000259" key="5">
    <source>
        <dbReference type="SMART" id="SM00062"/>
    </source>
</evidence>
<feature type="domain" description="Solute-binding protein family 3/N-terminal" evidence="5">
    <location>
        <begin position="30"/>
        <end position="259"/>
    </location>
</feature>